<dbReference type="RefSeq" id="WP_188441540.1">
    <property type="nucleotide sequence ID" value="NZ_BMFD01000004.1"/>
</dbReference>
<dbReference type="Pfam" id="PF19514">
    <property type="entry name" value="MobC_2"/>
    <property type="match status" value="1"/>
</dbReference>
<proteinExistence type="predicted"/>
<dbReference type="EMBL" id="BMFD01000004">
    <property type="protein sequence ID" value="GGC37901.1"/>
    <property type="molecule type" value="Genomic_DNA"/>
</dbReference>
<reference evidence="2" key="1">
    <citation type="journal article" date="2019" name="Int. J. Syst. Evol. Microbiol.">
        <title>The Global Catalogue of Microorganisms (GCM) 10K type strain sequencing project: providing services to taxonomists for standard genome sequencing and annotation.</title>
        <authorList>
            <consortium name="The Broad Institute Genomics Platform"/>
            <consortium name="The Broad Institute Genome Sequencing Center for Infectious Disease"/>
            <person name="Wu L."/>
            <person name="Ma J."/>
        </authorList>
    </citation>
    <scope>NUCLEOTIDE SEQUENCE [LARGE SCALE GENOMIC DNA]</scope>
    <source>
        <strain evidence="2">CGMCC 1.12479</strain>
    </source>
</reference>
<organism evidence="1 2">
    <name type="scientific">Belliella aquatica</name>
    <dbReference type="NCBI Taxonomy" id="1323734"/>
    <lineage>
        <taxon>Bacteria</taxon>
        <taxon>Pseudomonadati</taxon>
        <taxon>Bacteroidota</taxon>
        <taxon>Cytophagia</taxon>
        <taxon>Cytophagales</taxon>
        <taxon>Cyclobacteriaceae</taxon>
        <taxon>Belliella</taxon>
    </lineage>
</organism>
<dbReference type="InterPro" id="IPR045788">
    <property type="entry name" value="MobC_2"/>
</dbReference>
<evidence type="ECO:0008006" key="3">
    <source>
        <dbReference type="Google" id="ProtNLM"/>
    </source>
</evidence>
<comment type="caution">
    <text evidence="1">The sequence shown here is derived from an EMBL/GenBank/DDBJ whole genome shotgun (WGS) entry which is preliminary data.</text>
</comment>
<dbReference type="Proteomes" id="UP000635885">
    <property type="component" value="Unassembled WGS sequence"/>
</dbReference>
<evidence type="ECO:0000313" key="1">
    <source>
        <dbReference type="EMBL" id="GGC37901.1"/>
    </source>
</evidence>
<name>A0ABQ1MBK3_9BACT</name>
<gene>
    <name evidence="1" type="ORF">GCM10010993_16030</name>
</gene>
<accession>A0ABQ1MBK3</accession>
<evidence type="ECO:0000313" key="2">
    <source>
        <dbReference type="Proteomes" id="UP000635885"/>
    </source>
</evidence>
<keyword evidence="2" id="KW-1185">Reference proteome</keyword>
<protein>
    <recommendedName>
        <fullName evidence="3">Mobilization protein</fullName>
    </recommendedName>
</protein>
<sequence length="133" mass="15411">MNSYNNKNQGYPRRVESRISEAKFQELLGILSRSQNLTMSGLIRDILSKNKLVVTTYDRGLDIFLEQLSTIYQEINSVGININQLTKFFHQTGDLSKKLALVKKVEARLEVVLEKQDQLKNCIQPLLEKWLQK</sequence>